<evidence type="ECO:0000256" key="2">
    <source>
        <dbReference type="ARBA" id="ARBA00023054"/>
    </source>
</evidence>
<feature type="region of interest" description="Disordered" evidence="3">
    <location>
        <begin position="168"/>
        <end position="243"/>
    </location>
</feature>
<dbReference type="Pfam" id="PF15268">
    <property type="entry name" value="Dapper"/>
    <property type="match status" value="2"/>
</dbReference>
<feature type="compositionally biased region" description="Basic and acidic residues" evidence="3">
    <location>
        <begin position="494"/>
        <end position="506"/>
    </location>
</feature>
<gene>
    <name evidence="4" type="ORF">UPYG_G00124270</name>
</gene>
<dbReference type="PANTHER" id="PTHR15919">
    <property type="entry name" value="DAPPER-RELATED"/>
    <property type="match status" value="1"/>
</dbReference>
<feature type="compositionally biased region" description="Pro residues" evidence="3">
    <location>
        <begin position="402"/>
        <end position="412"/>
    </location>
</feature>
<dbReference type="EMBL" id="JAGEUA010000003">
    <property type="protein sequence ID" value="KAL0994577.1"/>
    <property type="molecule type" value="Genomic_DNA"/>
</dbReference>
<name>A0ABD0X9L6_UMBPY</name>
<feature type="compositionally biased region" description="Polar residues" evidence="3">
    <location>
        <begin position="462"/>
        <end position="492"/>
    </location>
</feature>
<evidence type="ECO:0000256" key="1">
    <source>
        <dbReference type="ARBA" id="ARBA00010807"/>
    </source>
</evidence>
<evidence type="ECO:0000256" key="3">
    <source>
        <dbReference type="SAM" id="MobiDB-lite"/>
    </source>
</evidence>
<evidence type="ECO:0000313" key="4">
    <source>
        <dbReference type="EMBL" id="KAL0994577.1"/>
    </source>
</evidence>
<proteinExistence type="inferred from homology"/>
<comment type="caution">
    <text evidence="4">The sequence shown here is derived from an EMBL/GenBank/DDBJ whole genome shotgun (WGS) entry which is preliminary data.</text>
</comment>
<organism evidence="4 5">
    <name type="scientific">Umbra pygmaea</name>
    <name type="common">Eastern mudminnow</name>
    <dbReference type="NCBI Taxonomy" id="75934"/>
    <lineage>
        <taxon>Eukaryota</taxon>
        <taxon>Metazoa</taxon>
        <taxon>Chordata</taxon>
        <taxon>Craniata</taxon>
        <taxon>Vertebrata</taxon>
        <taxon>Euteleostomi</taxon>
        <taxon>Actinopterygii</taxon>
        <taxon>Neopterygii</taxon>
        <taxon>Teleostei</taxon>
        <taxon>Protacanthopterygii</taxon>
        <taxon>Esociformes</taxon>
        <taxon>Umbridae</taxon>
        <taxon>Umbra</taxon>
    </lineage>
</organism>
<keyword evidence="5" id="KW-1185">Reference proteome</keyword>
<accession>A0ABD0X9L6</accession>
<feature type="region of interest" description="Disordered" evidence="3">
    <location>
        <begin position="258"/>
        <end position="324"/>
    </location>
</feature>
<dbReference type="AlphaFoldDB" id="A0ABD0X9L6"/>
<feature type="compositionally biased region" description="Low complexity" evidence="3">
    <location>
        <begin position="311"/>
        <end position="322"/>
    </location>
</feature>
<comment type="similarity">
    <text evidence="1">Belongs to the dapper family.</text>
</comment>
<sequence>MFRTFTFPMTAERSWNKERLEMSLARLCELDLLKQRQEFLVLGALSIGNPVPGRPAWSDPQSPRPSPDTADCARDDLSYRRNPGSLQCTPWGLMATLELQVGELKVDKEANMVELPGDAEDSRPSSGFYELGEFLSPMGLSDSSGFGELSPNASRDFRMTYANDRPKPAGEVFVSNRDGPPDSASHTTPPRSFLAPYPSLDGIAEGASEEKTWPWDPRARTGNGQEVRSEVPDGEPTEEDYRQAQRVETYILGLIQRRALPPRPCKPRTSLGPHESRTAITVVRQSSLCRKEPPPATASLPEHQPHHYHASGPSPSEGPCPSWACRSLEQEPYVGMALLPEDPPLHHHQHPTPHYPQPRLRQPPLANMRSASLDHPCGGAPCQDPSSSEPDSPRRFNHSNQAPPPPRSPPSPDEQLVNAQYIPAQPLRIPTARASGHSHSHRTGPVGPQPGRDTYSPDRGSQGHTSSQQLQSAKTRTASKKSQSENSLNGQRGVTERKYSTVDRDGGGSGSGSGRGSQSKGKKPQPGNAGCRRWRSTLELSQDEAEQPPQPPPAQQGPRRTRRSRPAHQSYVYGNPHHHFHHPHLDHLERERTPMCRPEDSYPHPGHGESESSLSEADSPASSSLSSDSDESGGLVWPQQLPPQLSSPPAPAGAPLQPKAFVKIKAS</sequence>
<feature type="compositionally biased region" description="Basic and acidic residues" evidence="3">
    <location>
        <begin position="208"/>
        <end position="219"/>
    </location>
</feature>
<feature type="compositionally biased region" description="Low complexity" evidence="3">
    <location>
        <begin position="611"/>
        <end position="644"/>
    </location>
</feature>
<keyword evidence="2" id="KW-0175">Coiled coil</keyword>
<evidence type="ECO:0000313" key="5">
    <source>
        <dbReference type="Proteomes" id="UP001557470"/>
    </source>
</evidence>
<reference evidence="4 5" key="1">
    <citation type="submission" date="2024-06" db="EMBL/GenBank/DDBJ databases">
        <authorList>
            <person name="Pan Q."/>
            <person name="Wen M."/>
            <person name="Jouanno E."/>
            <person name="Zahm M."/>
            <person name="Klopp C."/>
            <person name="Cabau C."/>
            <person name="Louis A."/>
            <person name="Berthelot C."/>
            <person name="Parey E."/>
            <person name="Roest Crollius H."/>
            <person name="Montfort J."/>
            <person name="Robinson-Rechavi M."/>
            <person name="Bouchez O."/>
            <person name="Lampietro C."/>
            <person name="Lopez Roques C."/>
            <person name="Donnadieu C."/>
            <person name="Postlethwait J."/>
            <person name="Bobe J."/>
            <person name="Verreycken H."/>
            <person name="Guiguen Y."/>
        </authorList>
    </citation>
    <scope>NUCLEOTIDE SEQUENCE [LARGE SCALE GENOMIC DNA]</scope>
    <source>
        <strain evidence="4">Up_M1</strain>
        <tissue evidence="4">Testis</tissue>
    </source>
</reference>
<feature type="compositionally biased region" description="Basic and acidic residues" evidence="3">
    <location>
        <begin position="583"/>
        <end position="610"/>
    </location>
</feature>
<dbReference type="Proteomes" id="UP001557470">
    <property type="component" value="Unassembled WGS sequence"/>
</dbReference>
<dbReference type="PANTHER" id="PTHR15919:SF1">
    <property type="entry name" value="DAPPER HOMOLOG 3"/>
    <property type="match status" value="1"/>
</dbReference>
<dbReference type="InterPro" id="IPR024843">
    <property type="entry name" value="Dapper"/>
</dbReference>
<feature type="region of interest" description="Disordered" evidence="3">
    <location>
        <begin position="338"/>
        <end position="667"/>
    </location>
</feature>
<protein>
    <submittedName>
        <fullName evidence="4">Uncharacterized protein</fullName>
    </submittedName>
</protein>